<keyword evidence="2" id="KW-0238">DNA-binding</keyword>
<dbReference type="AlphaFoldDB" id="A0A645DHF8"/>
<gene>
    <name evidence="5" type="primary">pagR_8</name>
    <name evidence="5" type="ORF">SDC9_136024</name>
</gene>
<dbReference type="EMBL" id="VSSQ01036437">
    <property type="protein sequence ID" value="MPM88920.1"/>
    <property type="molecule type" value="Genomic_DNA"/>
</dbReference>
<keyword evidence="3" id="KW-0804">Transcription</keyword>
<protein>
    <submittedName>
        <fullName evidence="5">Transcriptional repressor PagR</fullName>
    </submittedName>
</protein>
<keyword evidence="1" id="KW-0805">Transcription regulation</keyword>
<dbReference type="Pfam" id="PF01022">
    <property type="entry name" value="HTH_5"/>
    <property type="match status" value="1"/>
</dbReference>
<evidence type="ECO:0000256" key="2">
    <source>
        <dbReference type="ARBA" id="ARBA00023125"/>
    </source>
</evidence>
<evidence type="ECO:0000259" key="4">
    <source>
        <dbReference type="PROSITE" id="PS50987"/>
    </source>
</evidence>
<dbReference type="SUPFAM" id="SSF46785">
    <property type="entry name" value="Winged helix' DNA-binding domain"/>
    <property type="match status" value="1"/>
</dbReference>
<name>A0A645DHF8_9ZZZZ</name>
<dbReference type="PROSITE" id="PS50987">
    <property type="entry name" value="HTH_ARSR_2"/>
    <property type="match status" value="1"/>
</dbReference>
<dbReference type="GO" id="GO:0003700">
    <property type="term" value="F:DNA-binding transcription factor activity"/>
    <property type="evidence" value="ECO:0007669"/>
    <property type="project" value="InterPro"/>
</dbReference>
<evidence type="ECO:0000313" key="5">
    <source>
        <dbReference type="EMBL" id="MPM88920.1"/>
    </source>
</evidence>
<dbReference type="Gene3D" id="1.10.10.10">
    <property type="entry name" value="Winged helix-like DNA-binding domain superfamily/Winged helix DNA-binding domain"/>
    <property type="match status" value="1"/>
</dbReference>
<dbReference type="PANTHER" id="PTHR43132:SF2">
    <property type="entry name" value="ARSENICAL RESISTANCE OPERON REPRESSOR ARSR-RELATED"/>
    <property type="match status" value="1"/>
</dbReference>
<evidence type="ECO:0000256" key="3">
    <source>
        <dbReference type="ARBA" id="ARBA00023163"/>
    </source>
</evidence>
<evidence type="ECO:0000256" key="1">
    <source>
        <dbReference type="ARBA" id="ARBA00023015"/>
    </source>
</evidence>
<accession>A0A645DHF8</accession>
<organism evidence="5">
    <name type="scientific">bioreactor metagenome</name>
    <dbReference type="NCBI Taxonomy" id="1076179"/>
    <lineage>
        <taxon>unclassified sequences</taxon>
        <taxon>metagenomes</taxon>
        <taxon>ecological metagenomes</taxon>
    </lineage>
</organism>
<dbReference type="InterPro" id="IPR036388">
    <property type="entry name" value="WH-like_DNA-bd_sf"/>
</dbReference>
<reference evidence="5" key="1">
    <citation type="submission" date="2019-08" db="EMBL/GenBank/DDBJ databases">
        <authorList>
            <person name="Kucharzyk K."/>
            <person name="Murdoch R.W."/>
            <person name="Higgins S."/>
            <person name="Loffler F."/>
        </authorList>
    </citation>
    <scope>NUCLEOTIDE SEQUENCE</scope>
</reference>
<feature type="domain" description="HTH arsR-type" evidence="4">
    <location>
        <begin position="5"/>
        <end position="98"/>
    </location>
</feature>
<proteinExistence type="predicted"/>
<dbReference type="PANTHER" id="PTHR43132">
    <property type="entry name" value="ARSENICAL RESISTANCE OPERON REPRESSOR ARSR-RELATED"/>
    <property type="match status" value="1"/>
</dbReference>
<dbReference type="PRINTS" id="PR00778">
    <property type="entry name" value="HTHARSR"/>
</dbReference>
<comment type="caution">
    <text evidence="5">The sequence shown here is derived from an EMBL/GenBank/DDBJ whole genome shotgun (WGS) entry which is preliminary data.</text>
</comment>
<dbReference type="NCBIfam" id="NF033788">
    <property type="entry name" value="HTH_metalloreg"/>
    <property type="match status" value="1"/>
</dbReference>
<dbReference type="SMART" id="SM00418">
    <property type="entry name" value="HTH_ARSR"/>
    <property type="match status" value="1"/>
</dbReference>
<dbReference type="CDD" id="cd00090">
    <property type="entry name" value="HTH_ARSR"/>
    <property type="match status" value="1"/>
</dbReference>
<dbReference type="InterPro" id="IPR036390">
    <property type="entry name" value="WH_DNA-bd_sf"/>
</dbReference>
<dbReference type="GO" id="GO:0003677">
    <property type="term" value="F:DNA binding"/>
    <property type="evidence" value="ECO:0007669"/>
    <property type="project" value="UniProtKB-KW"/>
</dbReference>
<sequence length="98" mass="11167">MDLNTEIKHMEEAAYVLKAISNGTRLCVISLLSKHDELNVSQLVEELKCEQSLLSHHLTDMRAKGILNCRRDGKNCYYSLKNKQIVQILDCIRSCNCA</sequence>
<dbReference type="InterPro" id="IPR001845">
    <property type="entry name" value="HTH_ArsR_DNA-bd_dom"/>
</dbReference>
<dbReference type="InterPro" id="IPR011991">
    <property type="entry name" value="ArsR-like_HTH"/>
</dbReference>
<dbReference type="InterPro" id="IPR051011">
    <property type="entry name" value="Metal_resp_trans_reg"/>
</dbReference>